<feature type="compositionally biased region" description="Polar residues" evidence="1">
    <location>
        <begin position="362"/>
        <end position="371"/>
    </location>
</feature>
<dbReference type="GeneID" id="20353472"/>
<feature type="compositionally biased region" description="Low complexity" evidence="1">
    <location>
        <begin position="1"/>
        <end position="15"/>
    </location>
</feature>
<reference evidence="3" key="4">
    <citation type="journal article" date="2015" name="G3 (Bethesda)">
        <title>Genome sequences of three phytopathogenic species of the Magnaporthaceae family of fungi.</title>
        <authorList>
            <person name="Okagaki L.H."/>
            <person name="Nunes C.C."/>
            <person name="Sailsbery J."/>
            <person name="Clay B."/>
            <person name="Brown D."/>
            <person name="John T."/>
            <person name="Oh Y."/>
            <person name="Young N."/>
            <person name="Fitzgerald M."/>
            <person name="Haas B.J."/>
            <person name="Zeng Q."/>
            <person name="Young S."/>
            <person name="Adiconis X."/>
            <person name="Fan L."/>
            <person name="Levin J.Z."/>
            <person name="Mitchell T.K."/>
            <person name="Okubara P.A."/>
            <person name="Farman M.L."/>
            <person name="Kohn L.M."/>
            <person name="Birren B."/>
            <person name="Ma L.-J."/>
            <person name="Dean R.A."/>
        </authorList>
    </citation>
    <scope>NUCLEOTIDE SEQUENCE</scope>
    <source>
        <strain evidence="3">R3-111a-1</strain>
    </source>
</reference>
<feature type="compositionally biased region" description="Basic and acidic residues" evidence="1">
    <location>
        <begin position="463"/>
        <end position="475"/>
    </location>
</feature>
<feature type="compositionally biased region" description="Basic residues" evidence="1">
    <location>
        <begin position="610"/>
        <end position="622"/>
    </location>
</feature>
<gene>
    <name evidence="3" type="primary">20353472</name>
    <name evidence="2" type="ORF">GGTG_13014</name>
</gene>
<reference evidence="4" key="1">
    <citation type="submission" date="2010-07" db="EMBL/GenBank/DDBJ databases">
        <title>The genome sequence of Gaeumannomyces graminis var. tritici strain R3-111a-1.</title>
        <authorList>
            <consortium name="The Broad Institute Genome Sequencing Platform"/>
            <person name="Ma L.-J."/>
            <person name="Dead R."/>
            <person name="Young S."/>
            <person name="Zeng Q."/>
            <person name="Koehrsen M."/>
            <person name="Alvarado L."/>
            <person name="Berlin A."/>
            <person name="Chapman S.B."/>
            <person name="Chen Z."/>
            <person name="Freedman E."/>
            <person name="Gellesch M."/>
            <person name="Goldberg J."/>
            <person name="Griggs A."/>
            <person name="Gujja S."/>
            <person name="Heilman E.R."/>
            <person name="Heiman D."/>
            <person name="Hepburn T."/>
            <person name="Howarth C."/>
            <person name="Jen D."/>
            <person name="Larson L."/>
            <person name="Mehta T."/>
            <person name="Neiman D."/>
            <person name="Pearson M."/>
            <person name="Roberts A."/>
            <person name="Saif S."/>
            <person name="Shea T."/>
            <person name="Shenoy N."/>
            <person name="Sisk P."/>
            <person name="Stolte C."/>
            <person name="Sykes S."/>
            <person name="Walk T."/>
            <person name="White J."/>
            <person name="Yandava C."/>
            <person name="Haas B."/>
            <person name="Nusbaum C."/>
            <person name="Birren B."/>
        </authorList>
    </citation>
    <scope>NUCLEOTIDE SEQUENCE [LARGE SCALE GENOMIC DNA]</scope>
    <source>
        <strain evidence="4">R3-111a-1</strain>
    </source>
</reference>
<evidence type="ECO:0000313" key="2">
    <source>
        <dbReference type="EMBL" id="EJT69395.1"/>
    </source>
</evidence>
<feature type="compositionally biased region" description="Low complexity" evidence="1">
    <location>
        <begin position="131"/>
        <end position="140"/>
    </location>
</feature>
<feature type="compositionally biased region" description="Low complexity" evidence="1">
    <location>
        <begin position="577"/>
        <end position="591"/>
    </location>
</feature>
<protein>
    <submittedName>
        <fullName evidence="2 3">Uncharacterized protein</fullName>
    </submittedName>
</protein>
<reference evidence="2" key="3">
    <citation type="submission" date="2010-09" db="EMBL/GenBank/DDBJ databases">
        <title>Annotation of Gaeumannomyces graminis var. tritici R3-111a-1.</title>
        <authorList>
            <consortium name="The Broad Institute Genome Sequencing Platform"/>
            <person name="Ma L.-J."/>
            <person name="Dead R."/>
            <person name="Young S.K."/>
            <person name="Zeng Q."/>
            <person name="Gargeya S."/>
            <person name="Fitzgerald M."/>
            <person name="Haas B."/>
            <person name="Abouelleil A."/>
            <person name="Alvarado L."/>
            <person name="Arachchi H.M."/>
            <person name="Berlin A."/>
            <person name="Brown A."/>
            <person name="Chapman S.B."/>
            <person name="Chen Z."/>
            <person name="Dunbar C."/>
            <person name="Freedman E."/>
            <person name="Gearin G."/>
            <person name="Gellesch M."/>
            <person name="Goldberg J."/>
            <person name="Griggs A."/>
            <person name="Gujja S."/>
            <person name="Heiman D."/>
            <person name="Howarth C."/>
            <person name="Larson L."/>
            <person name="Lui A."/>
            <person name="MacDonald P.J.P."/>
            <person name="Mehta T."/>
            <person name="Montmayeur A."/>
            <person name="Murphy C."/>
            <person name="Neiman D."/>
            <person name="Pearson M."/>
            <person name="Priest M."/>
            <person name="Roberts A."/>
            <person name="Saif S."/>
            <person name="Shea T."/>
            <person name="Shenoy N."/>
            <person name="Sisk P."/>
            <person name="Stolte C."/>
            <person name="Sykes S."/>
            <person name="Yandava C."/>
            <person name="Wortman J."/>
            <person name="Nusbaum C."/>
            <person name="Birren B."/>
        </authorList>
    </citation>
    <scope>NUCLEOTIDE SEQUENCE</scope>
    <source>
        <strain evidence="2">R3-111a-1</strain>
    </source>
</reference>
<dbReference type="OrthoDB" id="5226996at2759"/>
<organism evidence="2">
    <name type="scientific">Gaeumannomyces tritici (strain R3-111a-1)</name>
    <name type="common">Wheat and barley take-all root rot fungus</name>
    <name type="synonym">Gaeumannomyces graminis var. tritici</name>
    <dbReference type="NCBI Taxonomy" id="644352"/>
    <lineage>
        <taxon>Eukaryota</taxon>
        <taxon>Fungi</taxon>
        <taxon>Dikarya</taxon>
        <taxon>Ascomycota</taxon>
        <taxon>Pezizomycotina</taxon>
        <taxon>Sordariomycetes</taxon>
        <taxon>Sordariomycetidae</taxon>
        <taxon>Magnaporthales</taxon>
        <taxon>Magnaporthaceae</taxon>
        <taxon>Gaeumannomyces</taxon>
    </lineage>
</organism>
<dbReference type="STRING" id="644352.J3PHN4"/>
<evidence type="ECO:0000256" key="1">
    <source>
        <dbReference type="SAM" id="MobiDB-lite"/>
    </source>
</evidence>
<feature type="compositionally biased region" description="Basic residues" evidence="1">
    <location>
        <begin position="560"/>
        <end position="576"/>
    </location>
</feature>
<dbReference type="VEuPathDB" id="FungiDB:GGTG_13014"/>
<feature type="compositionally biased region" description="Low complexity" evidence="1">
    <location>
        <begin position="33"/>
        <end position="50"/>
    </location>
</feature>
<keyword evidence="4" id="KW-1185">Reference proteome</keyword>
<accession>J3PHN4</accession>
<feature type="compositionally biased region" description="Low complexity" evidence="1">
    <location>
        <begin position="395"/>
        <end position="416"/>
    </location>
</feature>
<dbReference type="AlphaFoldDB" id="J3PHN4"/>
<feature type="compositionally biased region" description="Acidic residues" evidence="1">
    <location>
        <begin position="319"/>
        <end position="328"/>
    </location>
</feature>
<proteinExistence type="predicted"/>
<feature type="compositionally biased region" description="Polar residues" evidence="1">
    <location>
        <begin position="104"/>
        <end position="130"/>
    </location>
</feature>
<reference evidence="2" key="2">
    <citation type="submission" date="2010-07" db="EMBL/GenBank/DDBJ databases">
        <authorList>
            <consortium name="The Broad Institute Genome Sequencing Platform"/>
            <consortium name="Broad Institute Genome Sequencing Center for Infectious Disease"/>
            <person name="Ma L.-J."/>
            <person name="Dead R."/>
            <person name="Young S."/>
            <person name="Zeng Q."/>
            <person name="Koehrsen M."/>
            <person name="Alvarado L."/>
            <person name="Berlin A."/>
            <person name="Chapman S.B."/>
            <person name="Chen Z."/>
            <person name="Freedman E."/>
            <person name="Gellesch M."/>
            <person name="Goldberg J."/>
            <person name="Griggs A."/>
            <person name="Gujja S."/>
            <person name="Heilman E.R."/>
            <person name="Heiman D."/>
            <person name="Hepburn T."/>
            <person name="Howarth C."/>
            <person name="Jen D."/>
            <person name="Larson L."/>
            <person name="Mehta T."/>
            <person name="Neiman D."/>
            <person name="Pearson M."/>
            <person name="Roberts A."/>
            <person name="Saif S."/>
            <person name="Shea T."/>
            <person name="Shenoy N."/>
            <person name="Sisk P."/>
            <person name="Stolte C."/>
            <person name="Sykes S."/>
            <person name="Walk T."/>
            <person name="White J."/>
            <person name="Yandava C."/>
            <person name="Haas B."/>
            <person name="Nusbaum C."/>
            <person name="Birren B."/>
        </authorList>
    </citation>
    <scope>NUCLEOTIDE SEQUENCE</scope>
    <source>
        <strain evidence="2">R3-111a-1</strain>
    </source>
</reference>
<reference evidence="3" key="5">
    <citation type="submission" date="2018-04" db="UniProtKB">
        <authorList>
            <consortium name="EnsemblFungi"/>
        </authorList>
    </citation>
    <scope>IDENTIFICATION</scope>
    <source>
        <strain evidence="3">R3-111a-1</strain>
    </source>
</reference>
<dbReference type="Proteomes" id="UP000006039">
    <property type="component" value="Unassembled WGS sequence"/>
</dbReference>
<evidence type="ECO:0000313" key="3">
    <source>
        <dbReference type="EnsemblFungi" id="EJT69395"/>
    </source>
</evidence>
<evidence type="ECO:0000313" key="4">
    <source>
        <dbReference type="Proteomes" id="UP000006039"/>
    </source>
</evidence>
<dbReference type="RefSeq" id="XP_009229180.1">
    <property type="nucleotide sequence ID" value="XM_009230916.1"/>
</dbReference>
<dbReference type="eggNOG" id="ENOG502RR0P">
    <property type="taxonomic scope" value="Eukaryota"/>
</dbReference>
<dbReference type="EnsemblFungi" id="EJT69395">
    <property type="protein sequence ID" value="EJT69395"/>
    <property type="gene ID" value="GGTG_13014"/>
</dbReference>
<feature type="region of interest" description="Disordered" evidence="1">
    <location>
        <begin position="1"/>
        <end position="646"/>
    </location>
</feature>
<dbReference type="HOGENOM" id="CLU_402258_0_0_1"/>
<feature type="compositionally biased region" description="Low complexity" evidence="1">
    <location>
        <begin position="197"/>
        <end position="217"/>
    </location>
</feature>
<dbReference type="EMBL" id="GL385404">
    <property type="protein sequence ID" value="EJT69395.1"/>
    <property type="molecule type" value="Genomic_DNA"/>
</dbReference>
<name>J3PHN4_GAET3</name>
<feature type="compositionally biased region" description="Gly residues" evidence="1">
    <location>
        <begin position="425"/>
        <end position="436"/>
    </location>
</feature>
<sequence>MGRSAGSAPAAVVSPQRTMSPPPHHQRHHEQHQQQLQFASFRSRAAAARSRFQEGSMNDRVSAAPPADFLGDDYTPSPSGTVTAASSLSSRSSWAGPATAASDWGTTNVPPGSSCSAGSNPNRHSAPSCEQQQQQQQQQQPKQKSSGFFAPLWDGMRERLRLTRSKSSINVVNPSPKDAAPASRPPVPPLQQTQSFPPAAAAATPSAAPHAAFAAAGPPGGPRPTREEVLQSYQQLMKSGFFDSHAIQSSRHAPPPGMTSSRPSSRNAPPNLAPVTEHSPAPGHRRNVLSTSATSGGFPRPRKRSGGFVAAVSRGYFSECEDDDEDMVDRDAEPRRPSTSYGRRRGDSLSRGTKRHRADAESMTSSTTASDNPARRLVKKLRKSTSRLSNRRNSDAAADAVAAVAAALRSSSNVNAGQSSPRKSGGNGGSGGGGGPPLSHRNNNCLYQQVEPVVHRKLTKTPSKKDLQDLERQSSRESGSLRRRGGGGAPPSAHATGVSNRPGSSYGGHGTATGLAPPPIGHMLRGASAPPRTRDNAAAAKRSVASPPPLPAPSSPQKQSSHHSHGHGHHHNRSHHSSASASPTRTAPASPVKDTTSVRAVAAPSFHYPQRVRRPGIQHQHHQSAGGGGGGGPLASLSPEDRRANRAPSHVVVAHVPIDLKTGVNDVIMVGSVDGIENRRGGWA</sequence>
<feature type="compositionally biased region" description="Low complexity" evidence="1">
    <location>
        <begin position="260"/>
        <end position="270"/>
    </location>
</feature>
<feature type="compositionally biased region" description="Polar residues" evidence="1">
    <location>
        <begin position="76"/>
        <end position="85"/>
    </location>
</feature>
<feature type="compositionally biased region" description="Basic residues" evidence="1">
    <location>
        <begin position="376"/>
        <end position="385"/>
    </location>
</feature>